<keyword evidence="1" id="KW-0472">Membrane</keyword>
<protein>
    <submittedName>
        <fullName evidence="2">Uncharacterized protein</fullName>
    </submittedName>
</protein>
<feature type="transmembrane region" description="Helical" evidence="1">
    <location>
        <begin position="9"/>
        <end position="27"/>
    </location>
</feature>
<accession>A0A5C5A5A7</accession>
<evidence type="ECO:0000313" key="2">
    <source>
        <dbReference type="EMBL" id="TNP14289.1"/>
    </source>
</evidence>
<dbReference type="RefSeq" id="WP_001199094.1">
    <property type="nucleotide sequence ID" value="NZ_CP195032.1"/>
</dbReference>
<dbReference type="Proteomes" id="UP000312495">
    <property type="component" value="Unassembled WGS sequence"/>
</dbReference>
<keyword evidence="1" id="KW-0812">Transmembrane</keyword>
<keyword evidence="1" id="KW-1133">Transmembrane helix</keyword>
<sequence length="138" mass="15440">MQYATNKNILQIICGVLLLFSFFSAWYNTGAFLFSPSELMGFSRFPLFKLFFVLPILGLAHIYFGWMKTYKPILHLASTILSIILIYELNRMVNFGTSNIDGAANGYYMAGLAILISIASFILSKKDISNVQTTGKEG</sequence>
<evidence type="ECO:0000256" key="1">
    <source>
        <dbReference type="SAM" id="Phobius"/>
    </source>
</evidence>
<comment type="caution">
    <text evidence="2">The sequence shown here is derived from an EMBL/GenBank/DDBJ whole genome shotgun (WGS) entry which is preliminary data.</text>
</comment>
<gene>
    <name evidence="2" type="ORF">FHY71_13285</name>
</gene>
<feature type="transmembrane region" description="Helical" evidence="1">
    <location>
        <begin position="105"/>
        <end position="123"/>
    </location>
</feature>
<feature type="transmembrane region" description="Helical" evidence="1">
    <location>
        <begin position="73"/>
        <end position="93"/>
    </location>
</feature>
<dbReference type="EMBL" id="VEPV01000004">
    <property type="protein sequence ID" value="TNP14289.1"/>
    <property type="molecule type" value="Genomic_DNA"/>
</dbReference>
<evidence type="ECO:0000313" key="3">
    <source>
        <dbReference type="Proteomes" id="UP000312495"/>
    </source>
</evidence>
<feature type="transmembrane region" description="Helical" evidence="1">
    <location>
        <begin position="47"/>
        <end position="66"/>
    </location>
</feature>
<name>A0A5C5A5A7_9BACI</name>
<dbReference type="AlphaFoldDB" id="A0A5C5A5A7"/>
<proteinExistence type="predicted"/>
<organism evidence="2 3">
    <name type="scientific">Bacillus tropicus</name>
    <dbReference type="NCBI Taxonomy" id="2026188"/>
    <lineage>
        <taxon>Bacteria</taxon>
        <taxon>Bacillati</taxon>
        <taxon>Bacillota</taxon>
        <taxon>Bacilli</taxon>
        <taxon>Bacillales</taxon>
        <taxon>Bacillaceae</taxon>
        <taxon>Bacillus</taxon>
        <taxon>Bacillus cereus group</taxon>
    </lineage>
</organism>
<reference evidence="2 3" key="1">
    <citation type="submission" date="2019-06" db="EMBL/GenBank/DDBJ databases">
        <title>Biocontrol Bacillus strains from Vietnam.</title>
        <authorList>
            <person name="Borriss R."/>
            <person name="Lasch P."/>
            <person name="Thanh Tam L.T."/>
            <person name="Luong P.T."/>
            <person name="Phuong Thao L.T."/>
            <person name="Kim Chung L.T."/>
        </authorList>
    </citation>
    <scope>NUCLEOTIDE SEQUENCE [LARGE SCALE GENOMIC DNA]</scope>
    <source>
        <strain evidence="2 3">SN1</strain>
    </source>
</reference>